<proteinExistence type="predicted"/>
<keyword evidence="3" id="KW-1185">Reference proteome</keyword>
<feature type="compositionally biased region" description="Low complexity" evidence="1">
    <location>
        <begin position="1"/>
        <end position="16"/>
    </location>
</feature>
<feature type="region of interest" description="Disordered" evidence="1">
    <location>
        <begin position="1"/>
        <end position="34"/>
    </location>
</feature>
<evidence type="ECO:0000313" key="2">
    <source>
        <dbReference type="EMBL" id="MED6159170.1"/>
    </source>
</evidence>
<gene>
    <name evidence="2" type="ORF">PIB30_039848</name>
</gene>
<dbReference type="EMBL" id="JASCZI010121041">
    <property type="protein sequence ID" value="MED6159170.1"/>
    <property type="molecule type" value="Genomic_DNA"/>
</dbReference>
<dbReference type="InterPro" id="IPR021109">
    <property type="entry name" value="Peptidase_aspartic_dom_sf"/>
</dbReference>
<feature type="compositionally biased region" description="Pro residues" evidence="1">
    <location>
        <begin position="20"/>
        <end position="29"/>
    </location>
</feature>
<sequence>MLQKSTSQQIQLQLQSPITNPLPPQPLPNPKGFLNAIRDEKDEEELPAKCEDPDLGPLKKSKEVFSTADTSIMSIAGIADNVLVTIGKLTILADFHILKPTPKEKKGKPQVLLGRPFLKTGGFEQDYHNDTFKFSAGKTTEKFQIDKKEKDHSLRKDDGRMRGKESAHIEMIEAMAR</sequence>
<dbReference type="Gene3D" id="2.40.70.10">
    <property type="entry name" value="Acid Proteases"/>
    <property type="match status" value="1"/>
</dbReference>
<evidence type="ECO:0000256" key="1">
    <source>
        <dbReference type="SAM" id="MobiDB-lite"/>
    </source>
</evidence>
<name>A0ABU6UFP5_9FABA</name>
<protein>
    <recommendedName>
        <fullName evidence="4">Reverse transcriptase domain-containing protein</fullName>
    </recommendedName>
</protein>
<dbReference type="Proteomes" id="UP001341840">
    <property type="component" value="Unassembled WGS sequence"/>
</dbReference>
<evidence type="ECO:0008006" key="4">
    <source>
        <dbReference type="Google" id="ProtNLM"/>
    </source>
</evidence>
<accession>A0ABU6UFP5</accession>
<evidence type="ECO:0000313" key="3">
    <source>
        <dbReference type="Proteomes" id="UP001341840"/>
    </source>
</evidence>
<organism evidence="2 3">
    <name type="scientific">Stylosanthes scabra</name>
    <dbReference type="NCBI Taxonomy" id="79078"/>
    <lineage>
        <taxon>Eukaryota</taxon>
        <taxon>Viridiplantae</taxon>
        <taxon>Streptophyta</taxon>
        <taxon>Embryophyta</taxon>
        <taxon>Tracheophyta</taxon>
        <taxon>Spermatophyta</taxon>
        <taxon>Magnoliopsida</taxon>
        <taxon>eudicotyledons</taxon>
        <taxon>Gunneridae</taxon>
        <taxon>Pentapetalae</taxon>
        <taxon>rosids</taxon>
        <taxon>fabids</taxon>
        <taxon>Fabales</taxon>
        <taxon>Fabaceae</taxon>
        <taxon>Papilionoideae</taxon>
        <taxon>50 kb inversion clade</taxon>
        <taxon>dalbergioids sensu lato</taxon>
        <taxon>Dalbergieae</taxon>
        <taxon>Pterocarpus clade</taxon>
        <taxon>Stylosanthes</taxon>
    </lineage>
</organism>
<comment type="caution">
    <text evidence="2">The sequence shown here is derived from an EMBL/GenBank/DDBJ whole genome shotgun (WGS) entry which is preliminary data.</text>
</comment>
<reference evidence="2 3" key="1">
    <citation type="journal article" date="2023" name="Plants (Basel)">
        <title>Bridging the Gap: Combining Genomics and Transcriptomics Approaches to Understand Stylosanthes scabra, an Orphan Legume from the Brazilian Caatinga.</title>
        <authorList>
            <person name="Ferreira-Neto J.R.C."/>
            <person name="da Silva M.D."/>
            <person name="Binneck E."/>
            <person name="de Melo N.F."/>
            <person name="da Silva R.H."/>
            <person name="de Melo A.L.T.M."/>
            <person name="Pandolfi V."/>
            <person name="Bustamante F.O."/>
            <person name="Brasileiro-Vidal A.C."/>
            <person name="Benko-Iseppon A.M."/>
        </authorList>
    </citation>
    <scope>NUCLEOTIDE SEQUENCE [LARGE SCALE GENOMIC DNA]</scope>
    <source>
        <tissue evidence="2">Leaves</tissue>
    </source>
</reference>
<feature type="region of interest" description="Disordered" evidence="1">
    <location>
        <begin position="145"/>
        <end position="166"/>
    </location>
</feature>